<keyword evidence="5" id="KW-1185">Reference proteome</keyword>
<dbReference type="InterPro" id="IPR050863">
    <property type="entry name" value="CenT-Element_Derived"/>
</dbReference>
<dbReference type="PANTHER" id="PTHR19303:SF70">
    <property type="entry name" value="HTH CENPB-TYPE DOMAIN-CONTAINING PROTEIN"/>
    <property type="match status" value="1"/>
</dbReference>
<dbReference type="EMBL" id="JAUEPS010000006">
    <property type="protein sequence ID" value="KAK0464675.1"/>
    <property type="molecule type" value="Genomic_DNA"/>
</dbReference>
<keyword evidence="1" id="KW-0238">DNA-binding</keyword>
<dbReference type="Gene3D" id="1.10.10.60">
    <property type="entry name" value="Homeodomain-like"/>
    <property type="match status" value="1"/>
</dbReference>
<feature type="compositionally biased region" description="Low complexity" evidence="2">
    <location>
        <begin position="157"/>
        <end position="195"/>
    </location>
</feature>
<feature type="compositionally biased region" description="Polar residues" evidence="2">
    <location>
        <begin position="196"/>
        <end position="213"/>
    </location>
</feature>
<gene>
    <name evidence="4" type="ORF">EV420DRAFT_1058005</name>
</gene>
<feature type="region of interest" description="Disordered" evidence="2">
    <location>
        <begin position="1"/>
        <end position="219"/>
    </location>
</feature>
<dbReference type="GO" id="GO:0005634">
    <property type="term" value="C:nucleus"/>
    <property type="evidence" value="ECO:0007669"/>
    <property type="project" value="TreeGrafter"/>
</dbReference>
<dbReference type="GeneID" id="85349113"/>
<feature type="compositionally biased region" description="Polar residues" evidence="2">
    <location>
        <begin position="22"/>
        <end position="40"/>
    </location>
</feature>
<dbReference type="InterPro" id="IPR006600">
    <property type="entry name" value="HTH_CenpB_DNA-bd_dom"/>
</dbReference>
<evidence type="ECO:0000259" key="3">
    <source>
        <dbReference type="PROSITE" id="PS51253"/>
    </source>
</evidence>
<feature type="domain" description="HTH CENPB-type" evidence="3">
    <location>
        <begin position="275"/>
        <end position="341"/>
    </location>
</feature>
<comment type="caution">
    <text evidence="4">The sequence shown here is derived from an EMBL/GenBank/DDBJ whole genome shotgun (WGS) entry which is preliminary data.</text>
</comment>
<dbReference type="InterPro" id="IPR009057">
    <property type="entry name" value="Homeodomain-like_sf"/>
</dbReference>
<evidence type="ECO:0000313" key="4">
    <source>
        <dbReference type="EMBL" id="KAK0464675.1"/>
    </source>
</evidence>
<evidence type="ECO:0000256" key="1">
    <source>
        <dbReference type="ARBA" id="ARBA00023125"/>
    </source>
</evidence>
<evidence type="ECO:0000313" key="5">
    <source>
        <dbReference type="Proteomes" id="UP001175211"/>
    </source>
</evidence>
<name>A0AA39NFI2_ARMTA</name>
<proteinExistence type="predicted"/>
<dbReference type="PANTHER" id="PTHR19303">
    <property type="entry name" value="TRANSPOSON"/>
    <property type="match status" value="1"/>
</dbReference>
<dbReference type="SUPFAM" id="SSF46689">
    <property type="entry name" value="Homeodomain-like"/>
    <property type="match status" value="1"/>
</dbReference>
<dbReference type="AlphaFoldDB" id="A0AA39NFI2"/>
<feature type="region of interest" description="Disordered" evidence="2">
    <location>
        <begin position="320"/>
        <end position="341"/>
    </location>
</feature>
<accession>A0AA39NFI2</accession>
<dbReference type="Proteomes" id="UP001175211">
    <property type="component" value="Unassembled WGS sequence"/>
</dbReference>
<dbReference type="GO" id="GO:0003677">
    <property type="term" value="F:DNA binding"/>
    <property type="evidence" value="ECO:0007669"/>
    <property type="project" value="UniProtKB-KW"/>
</dbReference>
<dbReference type="RefSeq" id="XP_060335796.1">
    <property type="nucleotide sequence ID" value="XM_060465565.1"/>
</dbReference>
<evidence type="ECO:0000256" key="2">
    <source>
        <dbReference type="SAM" id="MobiDB-lite"/>
    </source>
</evidence>
<organism evidence="4 5">
    <name type="scientific">Armillaria tabescens</name>
    <name type="common">Ringless honey mushroom</name>
    <name type="synonym">Agaricus tabescens</name>
    <dbReference type="NCBI Taxonomy" id="1929756"/>
    <lineage>
        <taxon>Eukaryota</taxon>
        <taxon>Fungi</taxon>
        <taxon>Dikarya</taxon>
        <taxon>Basidiomycota</taxon>
        <taxon>Agaricomycotina</taxon>
        <taxon>Agaricomycetes</taxon>
        <taxon>Agaricomycetidae</taxon>
        <taxon>Agaricales</taxon>
        <taxon>Marasmiineae</taxon>
        <taxon>Physalacriaceae</taxon>
        <taxon>Desarmillaria</taxon>
    </lineage>
</organism>
<dbReference type="PROSITE" id="PS51253">
    <property type="entry name" value="HTH_CENPB"/>
    <property type="match status" value="1"/>
</dbReference>
<sequence length="341" mass="37983">MQSVLSPLPLTMDSADHDFSPAQWNSHRFSPSPPFESTQDMEYPSPVGSVAPSFQQPAPTSTSTSPTDDFSQVESSIGPDRVLTRRQKAALEGKRSSFPAAPRSPQTIRSHTPPASPHRERLSMNVSSLGNLQMPHTYPLTPDSSSTPYSPAYAFPQSQSQSQSQSQNSHSKSPSDPRSASPALSTSSSSVSASSNHPQFAQFQHTPGPSGKTQKQRKQRLFNVDRKAICQYHRQHPDARQEDIAMRYGVERSTISKILKHKVKWLSVPSDEDLRISKHRPSKFPLIEDRMILWLTEEETTKTALSDMRLREKARQIAREIGMSEESGGGNSRLRGQRPRN</sequence>
<reference evidence="4" key="1">
    <citation type="submission" date="2023-06" db="EMBL/GenBank/DDBJ databases">
        <authorList>
            <consortium name="Lawrence Berkeley National Laboratory"/>
            <person name="Ahrendt S."/>
            <person name="Sahu N."/>
            <person name="Indic B."/>
            <person name="Wong-Bajracharya J."/>
            <person name="Merenyi Z."/>
            <person name="Ke H.-M."/>
            <person name="Monk M."/>
            <person name="Kocsube S."/>
            <person name="Drula E."/>
            <person name="Lipzen A."/>
            <person name="Balint B."/>
            <person name="Henrissat B."/>
            <person name="Andreopoulos B."/>
            <person name="Martin F.M."/>
            <person name="Harder C.B."/>
            <person name="Rigling D."/>
            <person name="Ford K.L."/>
            <person name="Foster G.D."/>
            <person name="Pangilinan J."/>
            <person name="Papanicolaou A."/>
            <person name="Barry K."/>
            <person name="LaButti K."/>
            <person name="Viragh M."/>
            <person name="Koriabine M."/>
            <person name="Yan M."/>
            <person name="Riley R."/>
            <person name="Champramary S."/>
            <person name="Plett K.L."/>
            <person name="Tsai I.J."/>
            <person name="Slot J."/>
            <person name="Sipos G."/>
            <person name="Plett J."/>
            <person name="Nagy L.G."/>
            <person name="Grigoriev I.V."/>
        </authorList>
    </citation>
    <scope>NUCLEOTIDE SEQUENCE</scope>
    <source>
        <strain evidence="4">CCBAS 213</strain>
    </source>
</reference>
<feature type="compositionally biased region" description="Low complexity" evidence="2">
    <location>
        <begin position="52"/>
        <end position="70"/>
    </location>
</feature>
<protein>
    <recommendedName>
        <fullName evidence="3">HTH CENPB-type domain-containing protein</fullName>
    </recommendedName>
</protein>